<keyword evidence="6" id="KW-1185">Reference proteome</keyword>
<dbReference type="PANTHER" id="PTHR24412">
    <property type="entry name" value="KELCH PROTEIN"/>
    <property type="match status" value="1"/>
</dbReference>
<dbReference type="Pfam" id="PF00651">
    <property type="entry name" value="BTB"/>
    <property type="match status" value="2"/>
</dbReference>
<proteinExistence type="predicted"/>
<dbReference type="PANTHER" id="PTHR24412:SF489">
    <property type="entry name" value="RING FINGER DOMAIN AND KELCH REPEAT-CONTAINING PROTEIN DDB_G0271372"/>
    <property type="match status" value="1"/>
</dbReference>
<dbReference type="OrthoDB" id="45365at2759"/>
<dbReference type="AlphaFoldDB" id="A0A813M3F9"/>
<dbReference type="PROSITE" id="PS50097">
    <property type="entry name" value="BTB"/>
    <property type="match status" value="1"/>
</dbReference>
<dbReference type="SUPFAM" id="SSF50965">
    <property type="entry name" value="Galactose oxidase, central domain"/>
    <property type="match status" value="1"/>
</dbReference>
<feature type="region of interest" description="Disordered" evidence="3">
    <location>
        <begin position="1"/>
        <end position="24"/>
    </location>
</feature>
<evidence type="ECO:0000256" key="2">
    <source>
        <dbReference type="ARBA" id="ARBA00022737"/>
    </source>
</evidence>
<feature type="region of interest" description="Disordered" evidence="3">
    <location>
        <begin position="570"/>
        <end position="599"/>
    </location>
</feature>
<protein>
    <recommendedName>
        <fullName evidence="4">BTB domain-containing protein</fullName>
    </recommendedName>
</protein>
<sequence length="935" mass="106369">MLSNSNNNRVLKCLSESPEKQTDTTTFGLKKTSIMGSSSSTSLNSNNYKFSNSDLYDYTNETYKKPSDHVQNDEVFDQVVKIDEQFDGILHHDQNNSNQTLKILNALRKNRQLCDLILQLDDDTRDIYCHQIILACNSKFFMEIFTNYELEQASNTLSDSTESLKSDVNLTENEQKLQQIRKRSLQTIVNKNLNSTQRQLVFCLSDYLKHFLKDTNHHHYAKLNSAINHNSPYHHHYNPKNKNVDPVSGTNDEKTHQFNLNMDYEALKVCIDYMYTSTLKVPCHLIPHVYTLAYHLSFENIVNACAQHLTKNLCVDNCLSIRSFALDEQLIQESTQCIEKNIEYILELKKKSGSLSSLSSLDLKSQDVNKENNYQSSINLANKEFNNLPRIVIELVGIKPNKAKLPDNIVALTHLCMNWLVDELCEKSDHDLNYLCDNMSMLYMDSKDHHLHDCCDMDSSDMNFTDHINDYQKLHSVTNNGTLSPPIQKPTFQKIPNDTQSTNSSSTRLKTFKITDQELNAIGTATPIKFKVLHDNEIICTHQVSEHSFITICTLTGKLVTLCVHLIPTQENSSDSDSKPELNSDSKTSLNNDYDSHSSLEHQQINLNRGLSNGVEFERLAKMKIARCSHGVIENENKLYIVGGYERGECLNICEVYDPQTNKLEEISPMQHRRGRAAVTYLEKTKSIYVMGGSDGHEDLNSIETYNFAKKEWKLTKFDFELGFTNLAAIGCDKFIYLVGLKGDSTASRSRTCCLRYEPETNEFNRIAELNFGRSQSALVWTNLPSKSGSNFILYVFGGNDSMRCLASCEMYNVLEDKWTAIASMQESRRGAGAAVHVKSDMIYVVGGTNGTQSLKSVEIYDIKNKRWTTGPSLNIARTNVTVEFIGDILFAIGGFDGKSFLKTIEYLNCNNLNNGWSMYHKQNDFEFLRKGTTN</sequence>
<evidence type="ECO:0000256" key="3">
    <source>
        <dbReference type="SAM" id="MobiDB-lite"/>
    </source>
</evidence>
<keyword evidence="1" id="KW-0880">Kelch repeat</keyword>
<dbReference type="InterPro" id="IPR000210">
    <property type="entry name" value="BTB/POZ_dom"/>
</dbReference>
<dbReference type="SMART" id="SM00612">
    <property type="entry name" value="Kelch"/>
    <property type="match status" value="5"/>
</dbReference>
<name>A0A813M3F9_9BILA</name>
<organism evidence="5 6">
    <name type="scientific">Brachionus calyciflorus</name>
    <dbReference type="NCBI Taxonomy" id="104777"/>
    <lineage>
        <taxon>Eukaryota</taxon>
        <taxon>Metazoa</taxon>
        <taxon>Spiralia</taxon>
        <taxon>Gnathifera</taxon>
        <taxon>Rotifera</taxon>
        <taxon>Eurotatoria</taxon>
        <taxon>Monogononta</taxon>
        <taxon>Pseudotrocha</taxon>
        <taxon>Ploima</taxon>
        <taxon>Brachionidae</taxon>
        <taxon>Brachionus</taxon>
    </lineage>
</organism>
<dbReference type="Gene3D" id="3.30.710.10">
    <property type="entry name" value="Potassium Channel Kv1.1, Chain A"/>
    <property type="match status" value="1"/>
</dbReference>
<dbReference type="SMART" id="SM00225">
    <property type="entry name" value="BTB"/>
    <property type="match status" value="1"/>
</dbReference>
<dbReference type="InterPro" id="IPR015915">
    <property type="entry name" value="Kelch-typ_b-propeller"/>
</dbReference>
<keyword evidence="2" id="KW-0677">Repeat</keyword>
<dbReference type="InterPro" id="IPR006652">
    <property type="entry name" value="Kelch_1"/>
</dbReference>
<evidence type="ECO:0000256" key="1">
    <source>
        <dbReference type="ARBA" id="ARBA00022441"/>
    </source>
</evidence>
<comment type="caution">
    <text evidence="5">The sequence shown here is derived from an EMBL/GenBank/DDBJ whole genome shotgun (WGS) entry which is preliminary data.</text>
</comment>
<dbReference type="InterPro" id="IPR011043">
    <property type="entry name" value="Gal_Oxase/kelch_b-propeller"/>
</dbReference>
<evidence type="ECO:0000313" key="5">
    <source>
        <dbReference type="EMBL" id="CAF0709971.1"/>
    </source>
</evidence>
<feature type="region of interest" description="Disordered" evidence="3">
    <location>
        <begin position="231"/>
        <end position="252"/>
    </location>
</feature>
<feature type="domain" description="BTB" evidence="4">
    <location>
        <begin position="114"/>
        <end position="180"/>
    </location>
</feature>
<gene>
    <name evidence="5" type="ORF">OXX778_LOCUS882</name>
</gene>
<evidence type="ECO:0000313" key="6">
    <source>
        <dbReference type="Proteomes" id="UP000663879"/>
    </source>
</evidence>
<dbReference type="Pfam" id="PF01344">
    <property type="entry name" value="Kelch_1"/>
    <property type="match status" value="5"/>
</dbReference>
<dbReference type="InterPro" id="IPR011333">
    <property type="entry name" value="SKP1/BTB/POZ_sf"/>
</dbReference>
<dbReference type="EMBL" id="CAJNOC010000050">
    <property type="protein sequence ID" value="CAF0709971.1"/>
    <property type="molecule type" value="Genomic_DNA"/>
</dbReference>
<dbReference type="Gene3D" id="2.120.10.80">
    <property type="entry name" value="Kelch-type beta propeller"/>
    <property type="match status" value="2"/>
</dbReference>
<dbReference type="SUPFAM" id="SSF54695">
    <property type="entry name" value="POZ domain"/>
    <property type="match status" value="1"/>
</dbReference>
<reference evidence="5" key="1">
    <citation type="submission" date="2021-02" db="EMBL/GenBank/DDBJ databases">
        <authorList>
            <person name="Nowell W R."/>
        </authorList>
    </citation>
    <scope>NUCLEOTIDE SEQUENCE</scope>
    <source>
        <strain evidence="5">Ploen Becks lab</strain>
    </source>
</reference>
<dbReference type="Proteomes" id="UP000663879">
    <property type="component" value="Unassembled WGS sequence"/>
</dbReference>
<evidence type="ECO:0000259" key="4">
    <source>
        <dbReference type="PROSITE" id="PS50097"/>
    </source>
</evidence>
<accession>A0A813M3F9</accession>